<organism evidence="2 3">
    <name type="scientific">Petrachloros mirabilis ULC683</name>
    <dbReference type="NCBI Taxonomy" id="2781853"/>
    <lineage>
        <taxon>Bacteria</taxon>
        <taxon>Bacillati</taxon>
        <taxon>Cyanobacteriota</taxon>
        <taxon>Cyanophyceae</taxon>
        <taxon>Synechococcales</taxon>
        <taxon>Petrachlorosaceae</taxon>
        <taxon>Petrachloros</taxon>
        <taxon>Petrachloros mirabilis</taxon>
    </lineage>
</organism>
<evidence type="ECO:0000313" key="2">
    <source>
        <dbReference type="EMBL" id="NCJ07738.1"/>
    </source>
</evidence>
<dbReference type="AlphaFoldDB" id="A0A8K2A0X0"/>
<reference evidence="2" key="1">
    <citation type="submission" date="2019-12" db="EMBL/GenBank/DDBJ databases">
        <title>High-Quality draft genome sequences of three cyanobacteria isolated from the limestone walls of the Old Cathedral of Coimbra.</title>
        <authorList>
            <person name="Tiago I."/>
            <person name="Soares F."/>
            <person name="Portugal A."/>
        </authorList>
    </citation>
    <scope>NUCLEOTIDE SEQUENCE [LARGE SCALE GENOMIC DNA]</scope>
    <source>
        <strain evidence="2">C</strain>
    </source>
</reference>
<evidence type="ECO:0000256" key="1">
    <source>
        <dbReference type="SAM" id="Phobius"/>
    </source>
</evidence>
<protein>
    <submittedName>
        <fullName evidence="2">Uncharacterized protein</fullName>
    </submittedName>
</protein>
<keyword evidence="3" id="KW-1185">Reference proteome</keyword>
<gene>
    <name evidence="2" type="ORF">GS597_14715</name>
</gene>
<sequence>MQVEIFPFSFEIDSVAIAGTGLWATGLYLGFLPLSHWLIDQCCRWFDFAERSLYLSAEEFEKSRPGREAQNAFWASIFSISPFLVMGALCYYLSVISFGTKSWGISLGLIAVIGGGVYALGRRDGKSRE</sequence>
<keyword evidence="1" id="KW-0472">Membrane</keyword>
<dbReference type="EMBL" id="WVIC01000032">
    <property type="protein sequence ID" value="NCJ07738.1"/>
    <property type="molecule type" value="Genomic_DNA"/>
</dbReference>
<proteinExistence type="predicted"/>
<name>A0A8K2A0X0_9CYAN</name>
<dbReference type="Proteomes" id="UP000607397">
    <property type="component" value="Unassembled WGS sequence"/>
</dbReference>
<feature type="transmembrane region" description="Helical" evidence="1">
    <location>
        <begin position="102"/>
        <end position="121"/>
    </location>
</feature>
<evidence type="ECO:0000313" key="3">
    <source>
        <dbReference type="Proteomes" id="UP000607397"/>
    </source>
</evidence>
<accession>A0A8K2A0X0</accession>
<feature type="transmembrane region" description="Helical" evidence="1">
    <location>
        <begin position="72"/>
        <end position="96"/>
    </location>
</feature>
<comment type="caution">
    <text evidence="2">The sequence shown here is derived from an EMBL/GenBank/DDBJ whole genome shotgun (WGS) entry which is preliminary data.</text>
</comment>
<keyword evidence="1" id="KW-1133">Transmembrane helix</keyword>
<keyword evidence="1" id="KW-0812">Transmembrane</keyword>